<keyword evidence="4" id="KW-0233">DNA recombination</keyword>
<organism evidence="8 9">
    <name type="scientific">Aquibacillus koreensis</name>
    <dbReference type="NCBI Taxonomy" id="279446"/>
    <lineage>
        <taxon>Bacteria</taxon>
        <taxon>Bacillati</taxon>
        <taxon>Bacillota</taxon>
        <taxon>Bacilli</taxon>
        <taxon>Bacillales</taxon>
        <taxon>Bacillaceae</taxon>
        <taxon>Aquibacillus</taxon>
    </lineage>
</organism>
<feature type="domain" description="Tyr recombinase" evidence="6">
    <location>
        <begin position="101"/>
        <end position="305"/>
    </location>
</feature>
<dbReference type="Pfam" id="PF00589">
    <property type="entry name" value="Phage_integrase"/>
    <property type="match status" value="1"/>
</dbReference>
<dbReference type="SUPFAM" id="SSF56349">
    <property type="entry name" value="DNA breaking-rejoining enzymes"/>
    <property type="match status" value="1"/>
</dbReference>
<keyword evidence="2" id="KW-0229">DNA integration</keyword>
<dbReference type="InterPro" id="IPR010998">
    <property type="entry name" value="Integrase_recombinase_N"/>
</dbReference>
<sequence>MGKKYASKELGEQTLTIYQTHIKNHILPTFSHKRLDQIKPIHIVNWLDDLKRTDKTENQLSSSTKKYVYRVMRNIMERATEWQLISSNSLVNVKKPKEDKREVNVYTNKEIEELFEHAQNQPLYWRVFTSLALAAGLRRGELLGLEWKHIDFENNKVHVRQSIGRGKDNKPIIKSTKSGKARTVSLPASVMIELVQYKSHWETERDDAGDSWIENEHEFVFCNIDGKHFYPTTPTTWWRRFTTKAKVRYIRLHDLRHTSATLLINQGVHAKIISERLGHADIRITMDTYGHALEIADQEAANKLDSIFDRIQTKSTSY</sequence>
<evidence type="ECO:0000256" key="4">
    <source>
        <dbReference type="ARBA" id="ARBA00023172"/>
    </source>
</evidence>
<dbReference type="InterPro" id="IPR011010">
    <property type="entry name" value="DNA_brk_join_enz"/>
</dbReference>
<gene>
    <name evidence="8" type="ORF">NC661_06530</name>
</gene>
<proteinExistence type="inferred from homology"/>
<accession>A0A9X4AHE0</accession>
<evidence type="ECO:0000313" key="9">
    <source>
        <dbReference type="Proteomes" id="UP001145072"/>
    </source>
</evidence>
<evidence type="ECO:0000256" key="5">
    <source>
        <dbReference type="PROSITE-ProRule" id="PRU01248"/>
    </source>
</evidence>
<keyword evidence="3 5" id="KW-0238">DNA-binding</keyword>
<dbReference type="GO" id="GO:0006310">
    <property type="term" value="P:DNA recombination"/>
    <property type="evidence" value="ECO:0007669"/>
    <property type="project" value="UniProtKB-KW"/>
</dbReference>
<dbReference type="PANTHER" id="PTHR30349">
    <property type="entry name" value="PHAGE INTEGRASE-RELATED"/>
    <property type="match status" value="1"/>
</dbReference>
<dbReference type="GO" id="GO:0003677">
    <property type="term" value="F:DNA binding"/>
    <property type="evidence" value="ECO:0007669"/>
    <property type="project" value="UniProtKB-UniRule"/>
</dbReference>
<dbReference type="PROSITE" id="PS51900">
    <property type="entry name" value="CB"/>
    <property type="match status" value="1"/>
</dbReference>
<dbReference type="PROSITE" id="PS51898">
    <property type="entry name" value="TYR_RECOMBINASE"/>
    <property type="match status" value="1"/>
</dbReference>
<dbReference type="InterPro" id="IPR013762">
    <property type="entry name" value="Integrase-like_cat_sf"/>
</dbReference>
<name>A0A9X4AHE0_9BACI</name>
<dbReference type="InterPro" id="IPR050090">
    <property type="entry name" value="Tyrosine_recombinase_XerCD"/>
</dbReference>
<comment type="similarity">
    <text evidence="1">Belongs to the 'phage' integrase family.</text>
</comment>
<protein>
    <submittedName>
        <fullName evidence="8">Site-specific integrase</fullName>
    </submittedName>
</protein>
<dbReference type="EMBL" id="JAMQJZ010000004">
    <property type="protein sequence ID" value="MDC3420022.1"/>
    <property type="molecule type" value="Genomic_DNA"/>
</dbReference>
<dbReference type="AlphaFoldDB" id="A0A9X4AHE0"/>
<dbReference type="PANTHER" id="PTHR30349:SF64">
    <property type="entry name" value="PROPHAGE INTEGRASE INTD-RELATED"/>
    <property type="match status" value="1"/>
</dbReference>
<dbReference type="Gene3D" id="1.10.443.10">
    <property type="entry name" value="Intergrase catalytic core"/>
    <property type="match status" value="1"/>
</dbReference>
<dbReference type="Gene3D" id="1.10.150.130">
    <property type="match status" value="1"/>
</dbReference>
<evidence type="ECO:0000256" key="1">
    <source>
        <dbReference type="ARBA" id="ARBA00008857"/>
    </source>
</evidence>
<dbReference type="Pfam" id="PF14659">
    <property type="entry name" value="Phage_int_SAM_3"/>
    <property type="match status" value="1"/>
</dbReference>
<reference evidence="8" key="1">
    <citation type="submission" date="2022-06" db="EMBL/GenBank/DDBJ databases">
        <title>Aquibacillus sp. a new bacterium isolated from soil saline samples.</title>
        <authorList>
            <person name="Galisteo C."/>
            <person name="De La Haba R."/>
            <person name="Sanchez-Porro C."/>
            <person name="Ventosa A."/>
        </authorList>
    </citation>
    <scope>NUCLEOTIDE SEQUENCE</scope>
    <source>
        <strain evidence="8">JCM 12387</strain>
    </source>
</reference>
<evidence type="ECO:0000313" key="8">
    <source>
        <dbReference type="EMBL" id="MDC3420022.1"/>
    </source>
</evidence>
<evidence type="ECO:0000256" key="2">
    <source>
        <dbReference type="ARBA" id="ARBA00022908"/>
    </source>
</evidence>
<dbReference type="InterPro" id="IPR004107">
    <property type="entry name" value="Integrase_SAM-like_N"/>
</dbReference>
<dbReference type="GO" id="GO:0015074">
    <property type="term" value="P:DNA integration"/>
    <property type="evidence" value="ECO:0007669"/>
    <property type="project" value="UniProtKB-KW"/>
</dbReference>
<dbReference type="InterPro" id="IPR002104">
    <property type="entry name" value="Integrase_catalytic"/>
</dbReference>
<comment type="caution">
    <text evidence="8">The sequence shown here is derived from an EMBL/GenBank/DDBJ whole genome shotgun (WGS) entry which is preliminary data.</text>
</comment>
<feature type="domain" description="Core-binding (CB)" evidence="7">
    <location>
        <begin position="1"/>
        <end position="80"/>
    </location>
</feature>
<dbReference type="RefSeq" id="WP_259868592.1">
    <property type="nucleotide sequence ID" value="NZ_JAMQJZ010000004.1"/>
</dbReference>
<evidence type="ECO:0000259" key="7">
    <source>
        <dbReference type="PROSITE" id="PS51900"/>
    </source>
</evidence>
<dbReference type="InterPro" id="IPR044068">
    <property type="entry name" value="CB"/>
</dbReference>
<dbReference type="Proteomes" id="UP001145072">
    <property type="component" value="Unassembled WGS sequence"/>
</dbReference>
<dbReference type="CDD" id="cd01189">
    <property type="entry name" value="INT_ICEBs1_C_like"/>
    <property type="match status" value="1"/>
</dbReference>
<keyword evidence="9" id="KW-1185">Reference proteome</keyword>
<evidence type="ECO:0000259" key="6">
    <source>
        <dbReference type="PROSITE" id="PS51898"/>
    </source>
</evidence>
<evidence type="ECO:0000256" key="3">
    <source>
        <dbReference type="ARBA" id="ARBA00023125"/>
    </source>
</evidence>